<dbReference type="Proteomes" id="UP000053989">
    <property type="component" value="Unassembled WGS sequence"/>
</dbReference>
<keyword evidence="3" id="KW-1185">Reference proteome</keyword>
<gene>
    <name evidence="2" type="ORF">SCLCIDRAFT_1218859</name>
</gene>
<evidence type="ECO:0000256" key="1">
    <source>
        <dbReference type="SAM" id="MobiDB-lite"/>
    </source>
</evidence>
<proteinExistence type="predicted"/>
<dbReference type="InParanoid" id="A0A0C3DQ40"/>
<reference evidence="2 3" key="1">
    <citation type="submission" date="2014-04" db="EMBL/GenBank/DDBJ databases">
        <authorList>
            <consortium name="DOE Joint Genome Institute"/>
            <person name="Kuo A."/>
            <person name="Kohler A."/>
            <person name="Nagy L.G."/>
            <person name="Floudas D."/>
            <person name="Copeland A."/>
            <person name="Barry K.W."/>
            <person name="Cichocki N."/>
            <person name="Veneault-Fourrey C."/>
            <person name="LaButti K."/>
            <person name="Lindquist E.A."/>
            <person name="Lipzen A."/>
            <person name="Lundell T."/>
            <person name="Morin E."/>
            <person name="Murat C."/>
            <person name="Sun H."/>
            <person name="Tunlid A."/>
            <person name="Henrissat B."/>
            <person name="Grigoriev I.V."/>
            <person name="Hibbett D.S."/>
            <person name="Martin F."/>
            <person name="Nordberg H.P."/>
            <person name="Cantor M.N."/>
            <person name="Hua S.X."/>
        </authorList>
    </citation>
    <scope>NUCLEOTIDE SEQUENCE [LARGE SCALE GENOMIC DNA]</scope>
    <source>
        <strain evidence="2 3">Foug A</strain>
    </source>
</reference>
<sequence length="76" mass="8576">VGMMDDFGSLTNVLTICIDAPSIRGKLKEQTDGASDAFQCLHCFILQLQQTWHPAPTEHLHREDAHLEDLDSQTRK</sequence>
<reference evidence="3" key="2">
    <citation type="submission" date="2015-01" db="EMBL/GenBank/DDBJ databases">
        <title>Evolutionary Origins and Diversification of the Mycorrhizal Mutualists.</title>
        <authorList>
            <consortium name="DOE Joint Genome Institute"/>
            <consortium name="Mycorrhizal Genomics Consortium"/>
            <person name="Kohler A."/>
            <person name="Kuo A."/>
            <person name="Nagy L.G."/>
            <person name="Floudas D."/>
            <person name="Copeland A."/>
            <person name="Barry K.W."/>
            <person name="Cichocki N."/>
            <person name="Veneault-Fourrey C."/>
            <person name="LaButti K."/>
            <person name="Lindquist E.A."/>
            <person name="Lipzen A."/>
            <person name="Lundell T."/>
            <person name="Morin E."/>
            <person name="Murat C."/>
            <person name="Riley R."/>
            <person name="Ohm R."/>
            <person name="Sun H."/>
            <person name="Tunlid A."/>
            <person name="Henrissat B."/>
            <person name="Grigoriev I.V."/>
            <person name="Hibbett D.S."/>
            <person name="Martin F."/>
        </authorList>
    </citation>
    <scope>NUCLEOTIDE SEQUENCE [LARGE SCALE GENOMIC DNA]</scope>
    <source>
        <strain evidence="3">Foug A</strain>
    </source>
</reference>
<accession>A0A0C3DQ40</accession>
<evidence type="ECO:0000313" key="3">
    <source>
        <dbReference type="Proteomes" id="UP000053989"/>
    </source>
</evidence>
<protein>
    <submittedName>
        <fullName evidence="2">Uncharacterized protein</fullName>
    </submittedName>
</protein>
<feature type="region of interest" description="Disordered" evidence="1">
    <location>
        <begin position="57"/>
        <end position="76"/>
    </location>
</feature>
<name>A0A0C3DQ40_9AGAM</name>
<feature type="non-terminal residue" evidence="2">
    <location>
        <position position="1"/>
    </location>
</feature>
<evidence type="ECO:0000313" key="2">
    <source>
        <dbReference type="EMBL" id="KIM58106.1"/>
    </source>
</evidence>
<dbReference type="AlphaFoldDB" id="A0A0C3DQ40"/>
<organism evidence="2 3">
    <name type="scientific">Scleroderma citrinum Foug A</name>
    <dbReference type="NCBI Taxonomy" id="1036808"/>
    <lineage>
        <taxon>Eukaryota</taxon>
        <taxon>Fungi</taxon>
        <taxon>Dikarya</taxon>
        <taxon>Basidiomycota</taxon>
        <taxon>Agaricomycotina</taxon>
        <taxon>Agaricomycetes</taxon>
        <taxon>Agaricomycetidae</taxon>
        <taxon>Boletales</taxon>
        <taxon>Sclerodermatineae</taxon>
        <taxon>Sclerodermataceae</taxon>
        <taxon>Scleroderma</taxon>
    </lineage>
</organism>
<dbReference type="HOGENOM" id="CLU_184674_0_0_1"/>
<dbReference type="EMBL" id="KN822090">
    <property type="protein sequence ID" value="KIM58106.1"/>
    <property type="molecule type" value="Genomic_DNA"/>
</dbReference>